<evidence type="ECO:0000256" key="1">
    <source>
        <dbReference type="SAM" id="SignalP"/>
    </source>
</evidence>
<dbReference type="Proteomes" id="UP000290218">
    <property type="component" value="Unassembled WGS sequence"/>
</dbReference>
<name>A0A4Q1C8F0_9BACT</name>
<dbReference type="OrthoDB" id="192147at2"/>
<feature type="signal peptide" evidence="1">
    <location>
        <begin position="1"/>
        <end position="25"/>
    </location>
</feature>
<sequence>MKSAPILVLAATLLLGATGCTESHAHDHAAEPPPASAYKAGHGVQLSPAAAEFAGLATGEFTGRLPAGALLRTVKGDFVYVANGPWLLRTPVTLAADGLTVSEGLYEGDVIAVQGVRALWLAELQAINGGVGCADGH</sequence>
<keyword evidence="3" id="KW-1185">Reference proteome</keyword>
<evidence type="ECO:0000313" key="3">
    <source>
        <dbReference type="Proteomes" id="UP000290218"/>
    </source>
</evidence>
<protein>
    <submittedName>
        <fullName evidence="2">Uncharacterized protein</fullName>
    </submittedName>
</protein>
<dbReference type="EMBL" id="SDHX01000001">
    <property type="protein sequence ID" value="RXK55130.1"/>
    <property type="molecule type" value="Genomic_DNA"/>
</dbReference>
<reference evidence="2 3" key="1">
    <citation type="submission" date="2019-01" db="EMBL/GenBank/DDBJ databases">
        <title>Lacunisphaera sp. strain TWA-58.</title>
        <authorList>
            <person name="Chen W.-M."/>
        </authorList>
    </citation>
    <scope>NUCLEOTIDE SEQUENCE [LARGE SCALE GENOMIC DNA]</scope>
    <source>
        <strain evidence="2 3">TWA-58</strain>
    </source>
</reference>
<dbReference type="PROSITE" id="PS51257">
    <property type="entry name" value="PROKAR_LIPOPROTEIN"/>
    <property type="match status" value="1"/>
</dbReference>
<feature type="chain" id="PRO_5020644660" evidence="1">
    <location>
        <begin position="26"/>
        <end position="137"/>
    </location>
</feature>
<comment type="caution">
    <text evidence="2">The sequence shown here is derived from an EMBL/GenBank/DDBJ whole genome shotgun (WGS) entry which is preliminary data.</text>
</comment>
<proteinExistence type="predicted"/>
<organism evidence="2 3">
    <name type="scientific">Oleiharenicola lentus</name>
    <dbReference type="NCBI Taxonomy" id="2508720"/>
    <lineage>
        <taxon>Bacteria</taxon>
        <taxon>Pseudomonadati</taxon>
        <taxon>Verrucomicrobiota</taxon>
        <taxon>Opitutia</taxon>
        <taxon>Opitutales</taxon>
        <taxon>Opitutaceae</taxon>
        <taxon>Oleiharenicola</taxon>
    </lineage>
</organism>
<dbReference type="RefSeq" id="WP_129046496.1">
    <property type="nucleotide sequence ID" value="NZ_SDHX01000001.1"/>
</dbReference>
<dbReference type="AlphaFoldDB" id="A0A4Q1C8F0"/>
<keyword evidence="1" id="KW-0732">Signal</keyword>
<accession>A0A4Q1C8F0</accession>
<gene>
    <name evidence="2" type="ORF">ESB00_04325</name>
</gene>
<evidence type="ECO:0000313" key="2">
    <source>
        <dbReference type="EMBL" id="RXK55130.1"/>
    </source>
</evidence>